<gene>
    <name evidence="1" type="ordered locus">ckrop_1870</name>
</gene>
<dbReference type="RefSeq" id="WP_012732473.1">
    <property type="nucleotide sequence ID" value="NC_012704.1"/>
</dbReference>
<dbReference type="Proteomes" id="UP000001473">
    <property type="component" value="Chromosome"/>
</dbReference>
<dbReference type="AlphaFoldDB" id="C4LL81"/>
<dbReference type="EMBL" id="CP001620">
    <property type="protein sequence ID" value="ACR18586.1"/>
    <property type="molecule type" value="Genomic_DNA"/>
</dbReference>
<evidence type="ECO:0000313" key="2">
    <source>
        <dbReference type="Proteomes" id="UP000001473"/>
    </source>
</evidence>
<protein>
    <submittedName>
        <fullName evidence="1">Uncharacterized protein</fullName>
    </submittedName>
</protein>
<name>C4LL81_CORK4</name>
<organism evidence="1 2">
    <name type="scientific">Corynebacterium kroppenstedtii (strain DSM 44385 / JCM 11950 / CIP 105744 / CCUG 35717)</name>
    <dbReference type="NCBI Taxonomy" id="645127"/>
    <lineage>
        <taxon>Bacteria</taxon>
        <taxon>Bacillati</taxon>
        <taxon>Actinomycetota</taxon>
        <taxon>Actinomycetes</taxon>
        <taxon>Mycobacteriales</taxon>
        <taxon>Corynebacteriaceae</taxon>
        <taxon>Corynebacterium</taxon>
    </lineage>
</organism>
<reference evidence="1 2" key="1">
    <citation type="journal article" date="2008" name="J. Biotechnol.">
        <title>Ultrafast pyrosequencing of Corynebacterium kroppenstedtii DSM44385 revealed insights into the physiology of a lipophilic corynebacterium that lacks mycolic acids.</title>
        <authorList>
            <person name="Tauch A."/>
            <person name="Schneider J."/>
            <person name="Szczepanowski R."/>
            <person name="Tilker A."/>
            <person name="Viehoever P."/>
            <person name="Gartemann K.-H."/>
            <person name="Arnold W."/>
            <person name="Blom J."/>
            <person name="Brinkrolf K."/>
            <person name="Brune I."/>
            <person name="Goetker S."/>
            <person name="Weisshaar B."/>
            <person name="Goesmann A."/>
            <person name="Droege M."/>
            <person name="Puehler A."/>
        </authorList>
    </citation>
    <scope>NUCLEOTIDE SEQUENCE [LARGE SCALE GENOMIC DNA]</scope>
    <source>
        <strain evidence="2">DSM 44385 / JCM 11950 / CIP 105744 / CCUG 35717</strain>
    </source>
</reference>
<evidence type="ECO:0000313" key="1">
    <source>
        <dbReference type="EMBL" id="ACR18586.1"/>
    </source>
</evidence>
<sequence>MAIFRPYTPAIFGGPHIPSLFSGEVPTPGHLLSLVLLRLGSAYVWSTPEFIQIIPNLP</sequence>
<proteinExistence type="predicted"/>
<keyword evidence="2" id="KW-1185">Reference proteome</keyword>
<dbReference type="KEGG" id="ckp:ckrop_1870"/>
<dbReference type="HOGENOM" id="CLU_2971747_0_0_11"/>
<accession>C4LL81</accession>